<keyword evidence="3" id="KW-0732">Signal</keyword>
<dbReference type="GO" id="GO:0043709">
    <property type="term" value="P:cell adhesion involved in single-species biofilm formation"/>
    <property type="evidence" value="ECO:0007669"/>
    <property type="project" value="TreeGrafter"/>
</dbReference>
<dbReference type="Proteomes" id="UP000473470">
    <property type="component" value="Unassembled WGS sequence"/>
</dbReference>
<protein>
    <submittedName>
        <fullName evidence="8">Type 1 fimbrial protein</fullName>
    </submittedName>
</protein>
<dbReference type="EMBL" id="VZOK01000041">
    <property type="protein sequence ID" value="KAB0635187.1"/>
    <property type="molecule type" value="Genomic_DNA"/>
</dbReference>
<dbReference type="GO" id="GO:0009289">
    <property type="term" value="C:pilus"/>
    <property type="evidence" value="ECO:0007669"/>
    <property type="project" value="UniProtKB-SubCell"/>
</dbReference>
<feature type="domain" description="Fimbrial-type adhesion" evidence="6">
    <location>
        <begin position="229"/>
        <end position="376"/>
    </location>
</feature>
<reference evidence="8 9" key="1">
    <citation type="submission" date="2019-09" db="EMBL/GenBank/DDBJ databases">
        <title>Draft genome sequences of 48 bacterial type strains from the CCUG.</title>
        <authorList>
            <person name="Tunovic T."/>
            <person name="Pineiro-Iglesias B."/>
            <person name="Unosson C."/>
            <person name="Inganas E."/>
            <person name="Ohlen M."/>
            <person name="Cardew S."/>
            <person name="Jensie-Markopoulos S."/>
            <person name="Salva-Serra F."/>
            <person name="Jaen-Luchoro D."/>
            <person name="Karlsson R."/>
            <person name="Svensson-Stadler L."/>
            <person name="Chun J."/>
            <person name="Moore E."/>
        </authorList>
    </citation>
    <scope>NUCLEOTIDE SEQUENCE [LARGE SCALE GENOMIC DNA]</scope>
    <source>
        <strain evidence="8 9">CCUG 65686</strain>
    </source>
</reference>
<proteinExistence type="inferred from homology"/>
<evidence type="ECO:0000313" key="8">
    <source>
        <dbReference type="EMBL" id="KAB0635187.1"/>
    </source>
</evidence>
<dbReference type="InterPro" id="IPR000259">
    <property type="entry name" value="Adhesion_dom_fimbrial"/>
</dbReference>
<name>A0A6L3MRP9_9BURK</name>
<evidence type="ECO:0000313" key="9">
    <source>
        <dbReference type="Proteomes" id="UP000473470"/>
    </source>
</evidence>
<dbReference type="InterPro" id="IPR054160">
    <property type="entry name" value="MrkD_recept-bd"/>
</dbReference>
<dbReference type="Pfam" id="PF22003">
    <property type="entry name" value="MrkDrd"/>
    <property type="match status" value="1"/>
</dbReference>
<evidence type="ECO:0000256" key="3">
    <source>
        <dbReference type="ARBA" id="ARBA00022729"/>
    </source>
</evidence>
<gene>
    <name evidence="8" type="ORF">F7R25_23855</name>
</gene>
<comment type="similarity">
    <text evidence="2">Belongs to the fimbrial protein family.</text>
</comment>
<dbReference type="InterPro" id="IPR036937">
    <property type="entry name" value="Adhesion_dom_fimbrial_sf"/>
</dbReference>
<feature type="compositionally biased region" description="Basic and acidic residues" evidence="5">
    <location>
        <begin position="1"/>
        <end position="17"/>
    </location>
</feature>
<evidence type="ECO:0000256" key="4">
    <source>
        <dbReference type="ARBA" id="ARBA00023263"/>
    </source>
</evidence>
<dbReference type="Gene3D" id="2.60.40.1090">
    <property type="entry name" value="Fimbrial-type adhesion domain"/>
    <property type="match status" value="1"/>
</dbReference>
<dbReference type="SUPFAM" id="SSF49401">
    <property type="entry name" value="Bacterial adhesins"/>
    <property type="match status" value="1"/>
</dbReference>
<organism evidence="8 9">
    <name type="scientific">Burkholderia stagnalis</name>
    <dbReference type="NCBI Taxonomy" id="1503054"/>
    <lineage>
        <taxon>Bacteria</taxon>
        <taxon>Pseudomonadati</taxon>
        <taxon>Pseudomonadota</taxon>
        <taxon>Betaproteobacteria</taxon>
        <taxon>Burkholderiales</taxon>
        <taxon>Burkholderiaceae</taxon>
        <taxon>Burkholderia</taxon>
        <taxon>Burkholderia cepacia complex</taxon>
    </lineage>
</organism>
<dbReference type="PANTHER" id="PTHR33420">
    <property type="entry name" value="FIMBRIAL SUBUNIT ELFA-RELATED"/>
    <property type="match status" value="1"/>
</dbReference>
<accession>A0A6L3MRP9</accession>
<dbReference type="Pfam" id="PF00419">
    <property type="entry name" value="Fimbrial"/>
    <property type="match status" value="1"/>
</dbReference>
<evidence type="ECO:0000256" key="2">
    <source>
        <dbReference type="ARBA" id="ARBA00006671"/>
    </source>
</evidence>
<evidence type="ECO:0000259" key="6">
    <source>
        <dbReference type="Pfam" id="PF00419"/>
    </source>
</evidence>
<feature type="domain" description="MrkD-like receptor binding" evidence="7">
    <location>
        <begin position="92"/>
        <end position="217"/>
    </location>
</feature>
<dbReference type="PANTHER" id="PTHR33420:SF12">
    <property type="entry name" value="FIMBRIN-LIKE PROTEIN FIMI-RELATED"/>
    <property type="match status" value="1"/>
</dbReference>
<dbReference type="Gene3D" id="2.60.40.3310">
    <property type="match status" value="1"/>
</dbReference>
<sequence>MQDVHRAAEGEGKRSRALDGGGRGVWPVIERPVRIHSSLGTAMKRFSWTCLLAAVCVIPNWAWAGCSMTPTGGKPSSAPLVYELSGFNTGDIDPSVPNGTILALRSVPIVSGGGAVTCSSPISPLWYRGTTPLVTNNTYWSGIPGIGMKFRYQFAGGQNGYLFPYADPGIGNSVPYLNKYATLEVTFVKYGPITASGVVVGEIAGWFAEGDRTQIVSIRINGGIVVEPKVPTCRVTTPAITVPLGNMPSSTFSGVGTVSPSKPFNIVLQCSGGDAGTVTNVHTTLTDHTDPGNVSDTLSLATDSTATGIGIQVLNGSTVIKYGPDSSATGNTNQWKAGEAGNGTFTIPLTARYIQTAPKVTAGTADGLATFTMSYQ</sequence>
<dbReference type="AlphaFoldDB" id="A0A6L3MRP9"/>
<dbReference type="InterPro" id="IPR050263">
    <property type="entry name" value="Bact_Fimbrial_Adh_Pro"/>
</dbReference>
<dbReference type="RefSeq" id="WP_150999114.1">
    <property type="nucleotide sequence ID" value="NZ_CADESW010000003.1"/>
</dbReference>
<comment type="caution">
    <text evidence="8">The sequence shown here is derived from an EMBL/GenBank/DDBJ whole genome shotgun (WGS) entry which is preliminary data.</text>
</comment>
<comment type="subcellular location">
    <subcellularLocation>
        <location evidence="1">Fimbrium</location>
    </subcellularLocation>
</comment>
<evidence type="ECO:0000256" key="1">
    <source>
        <dbReference type="ARBA" id="ARBA00004561"/>
    </source>
</evidence>
<evidence type="ECO:0000259" key="7">
    <source>
        <dbReference type="Pfam" id="PF22003"/>
    </source>
</evidence>
<keyword evidence="4" id="KW-0281">Fimbrium</keyword>
<dbReference type="InterPro" id="IPR008966">
    <property type="entry name" value="Adhesion_dom_sf"/>
</dbReference>
<feature type="region of interest" description="Disordered" evidence="5">
    <location>
        <begin position="1"/>
        <end position="21"/>
    </location>
</feature>
<evidence type="ECO:0000256" key="5">
    <source>
        <dbReference type="SAM" id="MobiDB-lite"/>
    </source>
</evidence>